<dbReference type="EMBL" id="CAXAMN010023806">
    <property type="protein sequence ID" value="CAK9081089.1"/>
    <property type="molecule type" value="Genomic_DNA"/>
</dbReference>
<accession>A0ABP0PYR9</accession>
<comment type="caution">
    <text evidence="3">The sequence shown here is derived from an EMBL/GenBank/DDBJ whole genome shotgun (WGS) entry which is preliminary data.</text>
</comment>
<feature type="transmembrane region" description="Helical" evidence="2">
    <location>
        <begin position="829"/>
        <end position="846"/>
    </location>
</feature>
<feature type="region of interest" description="Disordered" evidence="1">
    <location>
        <begin position="1006"/>
        <end position="1033"/>
    </location>
</feature>
<keyword evidence="2" id="KW-0812">Transmembrane</keyword>
<reference evidence="3 4" key="1">
    <citation type="submission" date="2024-02" db="EMBL/GenBank/DDBJ databases">
        <authorList>
            <person name="Chen Y."/>
            <person name="Shah S."/>
            <person name="Dougan E. K."/>
            <person name="Thang M."/>
            <person name="Chan C."/>
        </authorList>
    </citation>
    <scope>NUCLEOTIDE SEQUENCE [LARGE SCALE GENOMIC DNA]</scope>
</reference>
<feature type="transmembrane region" description="Helical" evidence="2">
    <location>
        <begin position="866"/>
        <end position="895"/>
    </location>
</feature>
<organism evidence="3 4">
    <name type="scientific">Durusdinium trenchii</name>
    <dbReference type="NCBI Taxonomy" id="1381693"/>
    <lineage>
        <taxon>Eukaryota</taxon>
        <taxon>Sar</taxon>
        <taxon>Alveolata</taxon>
        <taxon>Dinophyceae</taxon>
        <taxon>Suessiales</taxon>
        <taxon>Symbiodiniaceae</taxon>
        <taxon>Durusdinium</taxon>
    </lineage>
</organism>
<sequence length="1084" mass="119863">MCCPVGARLPTFDFFEVLLQRSDHESSEAFGLKVLCCDGLLIMYAEQDNGILQRWNCDHPTKKIREGYAISSVNGKEGFDFQAVAFLPGIPTVIEKQALAANLADALEVVCPVLQPPAPPPERQDQPGIGRRVVNGEVFARNVPALMNGTGSFLSPDWVAKSIPLHSLSCQALTAVAKVEKWSVDVLSLYSAGEPYQSNSLLAHVNVTADIPGRLRCLGYLDTKAPPQVPQDVFVPTDSLSLVGESDLIQYDIPATKVVTLRISQQRVAFLAPAVNFAGAAPSIFVWCAHDGSTVLYPNGSPLVVNIQARQPPSFIYKQFNTTVTSVDLTLQLEFTPIVAEFSETFPKNYYDQVDFRARPALPAGLTIDTTTGAIGGIPVLAGAFQRSLVAISLNPPRLAASYDLEIRVKDVLGPSFTSASADNMLVSIQPRSTNIFQPQKAFLLVRKRTNPFTDTPEEFFCLNALRDIPFRNITEVICTLQDEVCCCASYVLLHVPVQDLRLRTADCSFLPTERYHIGGLVEGLLQTSEGVARPARLHSSYKVYATMPPQVTAQDKKPVRFDLVILMPYQEYAAQKESLNGILIQELTDTVFIPKDLVEILSVEESSGDTVVSVSFYVEPRCLQELGPEAELLSFGINTKEGCNLVAPLEYMNELKTQVSNKASALFYQDLVLLNKVHPERSFSFAEQHFCNKEPLWEFGAVAATEGDCPFDLVKVGSIGMVAVIVGLSLVLSGLGRLGHKCGCCLRLAKVRILDILTPILGLYTTGFDYVWLFYLQGNNVHPLHVTLFMACLCNLFLCFVVNAAVLRLTLTSYIIDTPWWRKNRKRLRLILLLSVFSPRFFRITNSHIAAIDRTHIHFGTPSKMAVVFANLGLATLLQDLPLLLVQVYVWLIWRNLAPKVTLLCFGLCLQSILTTILHYVFSRSQRAAYERVVKLLGVRRLTAGFFDVSATVGQAGKGQSEGLRVGKKADDPGRFKAEGVDPTKLDPIQAAMYVAQMYDKRKPKEEELFSEDSEGSKEEPLKTNTPQKTLYPPNLYEKMRRFYAQHDPTKLTSISRGNVAVDEAALDAELKSKFGVGLESVQ</sequence>
<feature type="transmembrane region" description="Helical" evidence="2">
    <location>
        <begin position="902"/>
        <end position="923"/>
    </location>
</feature>
<gene>
    <name evidence="3" type="ORF">CCMP2556_LOCUS39710</name>
</gene>
<dbReference type="Proteomes" id="UP001642484">
    <property type="component" value="Unassembled WGS sequence"/>
</dbReference>
<proteinExistence type="predicted"/>
<keyword evidence="2" id="KW-1133">Transmembrane helix</keyword>
<evidence type="ECO:0000256" key="2">
    <source>
        <dbReference type="SAM" id="Phobius"/>
    </source>
</evidence>
<protein>
    <submittedName>
        <fullName evidence="3">Uncharacterized protein</fullName>
    </submittedName>
</protein>
<evidence type="ECO:0000313" key="4">
    <source>
        <dbReference type="Proteomes" id="UP001642484"/>
    </source>
</evidence>
<name>A0ABP0PYR9_9DINO</name>
<feature type="transmembrane region" description="Helical" evidence="2">
    <location>
        <begin position="717"/>
        <end position="736"/>
    </location>
</feature>
<keyword evidence="2" id="KW-0472">Membrane</keyword>
<feature type="transmembrane region" description="Helical" evidence="2">
    <location>
        <begin position="788"/>
        <end position="808"/>
    </location>
</feature>
<keyword evidence="4" id="KW-1185">Reference proteome</keyword>
<evidence type="ECO:0000313" key="3">
    <source>
        <dbReference type="EMBL" id="CAK9081089.1"/>
    </source>
</evidence>
<evidence type="ECO:0000256" key="1">
    <source>
        <dbReference type="SAM" id="MobiDB-lite"/>
    </source>
</evidence>
<feature type="transmembrane region" description="Helical" evidence="2">
    <location>
        <begin position="757"/>
        <end position="776"/>
    </location>
</feature>